<evidence type="ECO:0000256" key="1">
    <source>
        <dbReference type="ARBA" id="ARBA00022729"/>
    </source>
</evidence>
<gene>
    <name evidence="6" type="primary">lptE</name>
    <name evidence="7" type="ORF">Azoinq_09225</name>
</gene>
<comment type="function">
    <text evidence="6">Together with LptD, is involved in the assembly of lipopolysaccharide (LPS) at the surface of the outer membrane. Required for the proper assembly of LptD. Binds LPS and may serve as the LPS recognition site at the outer membrane.</text>
</comment>
<comment type="subunit">
    <text evidence="6">Component of the lipopolysaccharide transport and assembly complex. Interacts with LptD.</text>
</comment>
<evidence type="ECO:0000256" key="2">
    <source>
        <dbReference type="ARBA" id="ARBA00023136"/>
    </source>
</evidence>
<organism evidence="7 8">
    <name type="scientific">Azospira inquinata</name>
    <dbReference type="NCBI Taxonomy" id="2785627"/>
    <lineage>
        <taxon>Bacteria</taxon>
        <taxon>Pseudomonadati</taxon>
        <taxon>Pseudomonadota</taxon>
        <taxon>Betaproteobacteria</taxon>
        <taxon>Rhodocyclales</taxon>
        <taxon>Rhodocyclaceae</taxon>
        <taxon>Azospira</taxon>
    </lineage>
</organism>
<dbReference type="GO" id="GO:0015920">
    <property type="term" value="P:lipopolysaccharide transport"/>
    <property type="evidence" value="ECO:0007669"/>
    <property type="project" value="TreeGrafter"/>
</dbReference>
<dbReference type="GO" id="GO:0009279">
    <property type="term" value="C:cell outer membrane"/>
    <property type="evidence" value="ECO:0007669"/>
    <property type="project" value="UniProtKB-SubCell"/>
</dbReference>
<evidence type="ECO:0000313" key="7">
    <source>
        <dbReference type="EMBL" id="QWT48053.1"/>
    </source>
</evidence>
<keyword evidence="5 6" id="KW-0449">Lipoprotein</keyword>
<sequence length="174" mass="19667">MRRLILPCLALLAGVLMLFAAGCGFQLKAPPALPFHTMKIDLPENSDVGIYLRRAIRTSSTTQLVDKAEDAEAIFVQTSYLQQRDVLSYSGGGKIQEYQLRILIAYRITDPKGRDLTPPVNLTLHRDMTYGDSEILSKEQEETMLWKDMQQDAAQQIMRRLAAIKPLNPDDEDE</sequence>
<keyword evidence="2 6" id="KW-0472">Membrane</keyword>
<dbReference type="GO" id="GO:1990351">
    <property type="term" value="C:transporter complex"/>
    <property type="evidence" value="ECO:0007669"/>
    <property type="project" value="TreeGrafter"/>
</dbReference>
<dbReference type="HAMAP" id="MF_01186">
    <property type="entry name" value="LPS_assembly_LptE"/>
    <property type="match status" value="1"/>
</dbReference>
<evidence type="ECO:0000256" key="5">
    <source>
        <dbReference type="ARBA" id="ARBA00023288"/>
    </source>
</evidence>
<keyword evidence="8" id="KW-1185">Reference proteome</keyword>
<keyword evidence="4 6" id="KW-0998">Cell outer membrane</keyword>
<proteinExistence type="inferred from homology"/>
<evidence type="ECO:0000256" key="4">
    <source>
        <dbReference type="ARBA" id="ARBA00023237"/>
    </source>
</evidence>
<dbReference type="InterPro" id="IPR007485">
    <property type="entry name" value="LPS_assembly_LptE"/>
</dbReference>
<evidence type="ECO:0000313" key="8">
    <source>
        <dbReference type="Proteomes" id="UP000683428"/>
    </source>
</evidence>
<comment type="similarity">
    <text evidence="6">Belongs to the LptE lipoprotein family.</text>
</comment>
<reference evidence="7" key="1">
    <citation type="submission" date="2020-11" db="EMBL/GenBank/DDBJ databases">
        <title>Azospira inquinata sp. nov.</title>
        <authorList>
            <person name="Moe W.M."/>
            <person name="Mikes M.C."/>
        </authorList>
    </citation>
    <scope>NUCLEOTIDE SEQUENCE</scope>
    <source>
        <strain evidence="7">Azo-3</strain>
    </source>
</reference>
<keyword evidence="1 6" id="KW-0732">Signal</keyword>
<dbReference type="RefSeq" id="WP_216129776.1">
    <property type="nucleotide sequence ID" value="NZ_CP064782.1"/>
</dbReference>
<dbReference type="KEGG" id="aiq:Azoinq_09225"/>
<keyword evidence="3 6" id="KW-0564">Palmitate</keyword>
<dbReference type="GO" id="GO:0001530">
    <property type="term" value="F:lipopolysaccharide binding"/>
    <property type="evidence" value="ECO:0007669"/>
    <property type="project" value="TreeGrafter"/>
</dbReference>
<name>A0A975SKQ1_9RHOO</name>
<dbReference type="AlphaFoldDB" id="A0A975SKQ1"/>
<dbReference type="Pfam" id="PF04390">
    <property type="entry name" value="LptE"/>
    <property type="match status" value="1"/>
</dbReference>
<dbReference type="PROSITE" id="PS51257">
    <property type="entry name" value="PROKAR_LIPOPROTEIN"/>
    <property type="match status" value="1"/>
</dbReference>
<protein>
    <recommendedName>
        <fullName evidence="6">LPS-assembly lipoprotein LptE</fullName>
    </recommendedName>
</protein>
<evidence type="ECO:0000256" key="6">
    <source>
        <dbReference type="HAMAP-Rule" id="MF_01186"/>
    </source>
</evidence>
<dbReference type="EMBL" id="CP064782">
    <property type="protein sequence ID" value="QWT48053.1"/>
    <property type="molecule type" value="Genomic_DNA"/>
</dbReference>
<dbReference type="PANTHER" id="PTHR38098">
    <property type="entry name" value="LPS-ASSEMBLY LIPOPROTEIN LPTE"/>
    <property type="match status" value="1"/>
</dbReference>
<dbReference type="GO" id="GO:0043165">
    <property type="term" value="P:Gram-negative-bacterium-type cell outer membrane assembly"/>
    <property type="evidence" value="ECO:0007669"/>
    <property type="project" value="UniProtKB-UniRule"/>
</dbReference>
<accession>A0A975SKQ1</accession>
<evidence type="ECO:0000256" key="3">
    <source>
        <dbReference type="ARBA" id="ARBA00023139"/>
    </source>
</evidence>
<comment type="subcellular location">
    <subcellularLocation>
        <location evidence="6">Cell outer membrane</location>
        <topology evidence="6">Lipid-anchor</topology>
    </subcellularLocation>
</comment>
<dbReference type="PANTHER" id="PTHR38098:SF1">
    <property type="entry name" value="LPS-ASSEMBLY LIPOPROTEIN LPTE"/>
    <property type="match status" value="1"/>
</dbReference>
<dbReference type="Proteomes" id="UP000683428">
    <property type="component" value="Chromosome"/>
</dbReference>